<dbReference type="EnsemblProtists" id="EOD26865">
    <property type="protein sequence ID" value="EOD26865"/>
    <property type="gene ID" value="EMIHUDRAFT_55835"/>
</dbReference>
<dbReference type="STRING" id="2903.R1EJM8"/>
<dbReference type="GO" id="GO:0004674">
    <property type="term" value="F:protein serine/threonine kinase activity"/>
    <property type="evidence" value="ECO:0007669"/>
    <property type="project" value="UniProtKB-KW"/>
</dbReference>
<evidence type="ECO:0000256" key="1">
    <source>
        <dbReference type="ARBA" id="ARBA00022527"/>
    </source>
</evidence>
<reference evidence="10" key="1">
    <citation type="journal article" date="2013" name="Nature">
        <title>Pan genome of the phytoplankton Emiliania underpins its global distribution.</title>
        <authorList>
            <person name="Read B.A."/>
            <person name="Kegel J."/>
            <person name="Klute M.J."/>
            <person name="Kuo A."/>
            <person name="Lefebvre S.C."/>
            <person name="Maumus F."/>
            <person name="Mayer C."/>
            <person name="Miller J."/>
            <person name="Monier A."/>
            <person name="Salamov A."/>
            <person name="Young J."/>
            <person name="Aguilar M."/>
            <person name="Claverie J.M."/>
            <person name="Frickenhaus S."/>
            <person name="Gonzalez K."/>
            <person name="Herman E.K."/>
            <person name="Lin Y.C."/>
            <person name="Napier J."/>
            <person name="Ogata H."/>
            <person name="Sarno A.F."/>
            <person name="Shmutz J."/>
            <person name="Schroeder D."/>
            <person name="de Vargas C."/>
            <person name="Verret F."/>
            <person name="von Dassow P."/>
            <person name="Valentin K."/>
            <person name="Van de Peer Y."/>
            <person name="Wheeler G."/>
            <person name="Dacks J.B."/>
            <person name="Delwiche C.F."/>
            <person name="Dyhrman S.T."/>
            <person name="Glockner G."/>
            <person name="John U."/>
            <person name="Richards T."/>
            <person name="Worden A.Z."/>
            <person name="Zhang X."/>
            <person name="Grigoriev I.V."/>
            <person name="Allen A.E."/>
            <person name="Bidle K."/>
            <person name="Borodovsky M."/>
            <person name="Bowler C."/>
            <person name="Brownlee C."/>
            <person name="Cock J.M."/>
            <person name="Elias M."/>
            <person name="Gladyshev V.N."/>
            <person name="Groth M."/>
            <person name="Guda C."/>
            <person name="Hadaegh A."/>
            <person name="Iglesias-Rodriguez M.D."/>
            <person name="Jenkins J."/>
            <person name="Jones B.M."/>
            <person name="Lawson T."/>
            <person name="Leese F."/>
            <person name="Lindquist E."/>
            <person name="Lobanov A."/>
            <person name="Lomsadze A."/>
            <person name="Malik S.B."/>
            <person name="Marsh M.E."/>
            <person name="Mackinder L."/>
            <person name="Mock T."/>
            <person name="Mueller-Roeber B."/>
            <person name="Pagarete A."/>
            <person name="Parker M."/>
            <person name="Probert I."/>
            <person name="Quesneville H."/>
            <person name="Raines C."/>
            <person name="Rensing S.A."/>
            <person name="Riano-Pachon D.M."/>
            <person name="Richier S."/>
            <person name="Rokitta S."/>
            <person name="Shiraiwa Y."/>
            <person name="Soanes D.M."/>
            <person name="van der Giezen M."/>
            <person name="Wahlund T.M."/>
            <person name="Williams B."/>
            <person name="Wilson W."/>
            <person name="Wolfe G."/>
            <person name="Wurch L.L."/>
        </authorList>
    </citation>
    <scope>NUCLEOTIDE SEQUENCE</scope>
</reference>
<name>A0A0D3JTN0_EMIH1</name>
<dbReference type="GO" id="GO:0005524">
    <property type="term" value="F:ATP binding"/>
    <property type="evidence" value="ECO:0007669"/>
    <property type="project" value="UniProtKB-UniRule"/>
</dbReference>
<evidence type="ECO:0000313" key="9">
    <source>
        <dbReference type="EnsemblProtists" id="EOD26865"/>
    </source>
</evidence>
<dbReference type="Pfam" id="PF00069">
    <property type="entry name" value="Pkinase"/>
    <property type="match status" value="1"/>
</dbReference>
<evidence type="ECO:0000256" key="2">
    <source>
        <dbReference type="ARBA" id="ARBA00022679"/>
    </source>
</evidence>
<comment type="similarity">
    <text evidence="7">Belongs to the protein kinase superfamily.</text>
</comment>
<dbReference type="eggNOG" id="KOG0615">
    <property type="taxonomic scope" value="Eukaryota"/>
</dbReference>
<dbReference type="KEGG" id="ehx:EMIHUDRAFT_55835"/>
<keyword evidence="5 6" id="KW-0067">ATP-binding</keyword>
<evidence type="ECO:0000259" key="8">
    <source>
        <dbReference type="PROSITE" id="PS50011"/>
    </source>
</evidence>
<dbReference type="PANTHER" id="PTHR24349">
    <property type="entry name" value="SERINE/THREONINE-PROTEIN KINASE"/>
    <property type="match status" value="1"/>
</dbReference>
<dbReference type="AlphaFoldDB" id="A0A0D3JTN0"/>
<sequence>LGCPLGHGGFGEVFRAVDRTATPPLYVAAKRSRRAADMEMLRKEARALDLVAGHPFIIELLDFIETPGGQTFLFLEFCGGGDLFDRAFVETAPDKRLSERAARPIVRRIAEALRHCLSRGVSHRDLKFENVMLSAEDPTALKLIDFGYACEAPAPPAPATQYDGVGTYQYMAPELWTATAGYRAPPVDCWAYGVLVFTSLSGFAPWGEAYATDSTFVRFEQSVASGAGACDALYGMYDLRCPFSPPACDFIDGLLTIDANARATVTQCLDHPWL</sequence>
<evidence type="ECO:0000256" key="6">
    <source>
        <dbReference type="PROSITE-ProRule" id="PRU10141"/>
    </source>
</evidence>
<feature type="binding site" evidence="6">
    <location>
        <position position="30"/>
    </location>
    <ligand>
        <name>ATP</name>
        <dbReference type="ChEBI" id="CHEBI:30616"/>
    </ligand>
</feature>
<dbReference type="InterPro" id="IPR050205">
    <property type="entry name" value="CDPK_Ser/Thr_kinases"/>
</dbReference>
<accession>A0A0D3JTN0</accession>
<dbReference type="Proteomes" id="UP000013827">
    <property type="component" value="Unassembled WGS sequence"/>
</dbReference>
<keyword evidence="4" id="KW-0418">Kinase</keyword>
<feature type="domain" description="Protein kinase" evidence="8">
    <location>
        <begin position="1"/>
        <end position="274"/>
    </location>
</feature>
<keyword evidence="2" id="KW-0808">Transferase</keyword>
<evidence type="ECO:0000256" key="3">
    <source>
        <dbReference type="ARBA" id="ARBA00022741"/>
    </source>
</evidence>
<evidence type="ECO:0000256" key="4">
    <source>
        <dbReference type="ARBA" id="ARBA00022777"/>
    </source>
</evidence>
<keyword evidence="1 7" id="KW-0723">Serine/threonine-protein kinase</keyword>
<dbReference type="PaxDb" id="2903-EOD26865"/>
<dbReference type="PROSITE" id="PS50011">
    <property type="entry name" value="PROTEIN_KINASE_DOM"/>
    <property type="match status" value="1"/>
</dbReference>
<dbReference type="SUPFAM" id="SSF56112">
    <property type="entry name" value="Protein kinase-like (PK-like)"/>
    <property type="match status" value="1"/>
</dbReference>
<protein>
    <recommendedName>
        <fullName evidence="8">Protein kinase domain-containing protein</fullName>
    </recommendedName>
</protein>
<keyword evidence="10" id="KW-1185">Reference proteome</keyword>
<reference evidence="9" key="2">
    <citation type="submission" date="2024-10" db="UniProtKB">
        <authorList>
            <consortium name="EnsemblProtists"/>
        </authorList>
    </citation>
    <scope>IDENTIFICATION</scope>
</reference>
<keyword evidence="3 6" id="KW-0547">Nucleotide-binding</keyword>
<dbReference type="InterPro" id="IPR008271">
    <property type="entry name" value="Ser/Thr_kinase_AS"/>
</dbReference>
<dbReference type="PROSITE" id="PS00108">
    <property type="entry name" value="PROTEIN_KINASE_ST"/>
    <property type="match status" value="1"/>
</dbReference>
<dbReference type="InterPro" id="IPR000719">
    <property type="entry name" value="Prot_kinase_dom"/>
</dbReference>
<evidence type="ECO:0000313" key="10">
    <source>
        <dbReference type="Proteomes" id="UP000013827"/>
    </source>
</evidence>
<dbReference type="SMART" id="SM00220">
    <property type="entry name" value="S_TKc"/>
    <property type="match status" value="1"/>
</dbReference>
<evidence type="ECO:0000256" key="5">
    <source>
        <dbReference type="ARBA" id="ARBA00022840"/>
    </source>
</evidence>
<dbReference type="InterPro" id="IPR011009">
    <property type="entry name" value="Kinase-like_dom_sf"/>
</dbReference>
<proteinExistence type="inferred from homology"/>
<organism evidence="9 10">
    <name type="scientific">Emiliania huxleyi (strain CCMP1516)</name>
    <dbReference type="NCBI Taxonomy" id="280463"/>
    <lineage>
        <taxon>Eukaryota</taxon>
        <taxon>Haptista</taxon>
        <taxon>Haptophyta</taxon>
        <taxon>Prymnesiophyceae</taxon>
        <taxon>Isochrysidales</taxon>
        <taxon>Noelaerhabdaceae</taxon>
        <taxon>Emiliania</taxon>
    </lineage>
</organism>
<dbReference type="HOGENOM" id="CLU_000288_63_0_1"/>
<dbReference type="RefSeq" id="XP_005779294.1">
    <property type="nucleotide sequence ID" value="XM_005779237.1"/>
</dbReference>
<dbReference type="InterPro" id="IPR017441">
    <property type="entry name" value="Protein_kinase_ATP_BS"/>
</dbReference>
<dbReference type="PROSITE" id="PS00107">
    <property type="entry name" value="PROTEIN_KINASE_ATP"/>
    <property type="match status" value="1"/>
</dbReference>
<dbReference type="GeneID" id="17272410"/>
<dbReference type="Gene3D" id="1.10.510.10">
    <property type="entry name" value="Transferase(Phosphotransferase) domain 1"/>
    <property type="match status" value="1"/>
</dbReference>
<evidence type="ECO:0000256" key="7">
    <source>
        <dbReference type="RuleBase" id="RU000304"/>
    </source>
</evidence>